<organism evidence="2 3">
    <name type="scientific">Candidatus Neptunichlamydia vexilliferae</name>
    <dbReference type="NCBI Taxonomy" id="1651774"/>
    <lineage>
        <taxon>Bacteria</taxon>
        <taxon>Pseudomonadati</taxon>
        <taxon>Chlamydiota</taxon>
        <taxon>Chlamydiia</taxon>
        <taxon>Parachlamydiales</taxon>
        <taxon>Simkaniaceae</taxon>
        <taxon>Candidatus Neptunichlamydia</taxon>
    </lineage>
</organism>
<keyword evidence="3" id="KW-1185">Reference proteome</keyword>
<keyword evidence="1" id="KW-0472">Membrane</keyword>
<keyword evidence="1" id="KW-1133">Transmembrane helix</keyword>
<protein>
    <submittedName>
        <fullName evidence="2">Uncharacterized protein</fullName>
    </submittedName>
</protein>
<reference evidence="2 3" key="1">
    <citation type="submission" date="2020-01" db="EMBL/GenBank/DDBJ databases">
        <title>Draft genome sequence of Cand. Neptunochlamydia vexilliferae K9.</title>
        <authorList>
            <person name="Schulz F."/>
            <person name="Koestlbacher S."/>
            <person name="Wascher F."/>
            <person name="Pizzetti I."/>
            <person name="Horn M."/>
        </authorList>
    </citation>
    <scope>NUCLEOTIDE SEQUENCE [LARGE SCALE GENOMIC DNA]</scope>
    <source>
        <strain evidence="2 3">K9</strain>
    </source>
</reference>
<dbReference type="Proteomes" id="UP001194714">
    <property type="component" value="Unassembled WGS sequence"/>
</dbReference>
<accession>A0ABS0B274</accession>
<dbReference type="SUPFAM" id="SSF56219">
    <property type="entry name" value="DNase I-like"/>
    <property type="match status" value="1"/>
</dbReference>
<gene>
    <name evidence="2" type="ORF">NEPTK9_001501</name>
</gene>
<feature type="transmembrane region" description="Helical" evidence="1">
    <location>
        <begin position="70"/>
        <end position="90"/>
    </location>
</feature>
<dbReference type="RefSeq" id="WP_194848301.1">
    <property type="nucleotide sequence ID" value="NZ_JAAEJV010000057.1"/>
</dbReference>
<sequence>MSVSTIDEEVEDFKLELGWKDTVASVTNDIATLIMKGFWLSADSIYLFRARHSARYGQNTTSLQEGIRRVANFIFAVAVGQVTLAFYVFATPFLTLFSRSYRTTAGTFEGEVTGQRLFILNPQMGPGPLPSYRTGLVSGGERLDRLATTIRDNDPDIVFLPGVHSIYAGDLASKLKDRYHFIFSAMGPKCFDFDAGFFVAFRGELVRTPEYIPFNHQKGGYFTFETPDTLYLCTQNPSLESLQEMCSREGKKVVLMGDLGFEPDSPEYAFLVEKGFGSAVNGVTETNVPYLDFHKKDEPPTERKNSVLFVKGEHRESKVLRMYKGEGFIDQALSNHNAVLA</sequence>
<evidence type="ECO:0000256" key="1">
    <source>
        <dbReference type="SAM" id="Phobius"/>
    </source>
</evidence>
<comment type="caution">
    <text evidence="2">The sequence shown here is derived from an EMBL/GenBank/DDBJ whole genome shotgun (WGS) entry which is preliminary data.</text>
</comment>
<keyword evidence="1" id="KW-0812">Transmembrane</keyword>
<name>A0ABS0B274_9BACT</name>
<evidence type="ECO:0000313" key="3">
    <source>
        <dbReference type="Proteomes" id="UP001194714"/>
    </source>
</evidence>
<evidence type="ECO:0000313" key="2">
    <source>
        <dbReference type="EMBL" id="MBF5059977.1"/>
    </source>
</evidence>
<dbReference type="EMBL" id="JAAEJV010000057">
    <property type="protein sequence ID" value="MBF5059977.1"/>
    <property type="molecule type" value="Genomic_DNA"/>
</dbReference>
<dbReference type="InterPro" id="IPR036691">
    <property type="entry name" value="Endo/exonu/phosph_ase_sf"/>
</dbReference>
<dbReference type="Gene3D" id="3.60.10.10">
    <property type="entry name" value="Endonuclease/exonuclease/phosphatase"/>
    <property type="match status" value="1"/>
</dbReference>
<proteinExistence type="predicted"/>